<evidence type="ECO:0000313" key="9">
    <source>
        <dbReference type="EMBL" id="RLV49742.1"/>
    </source>
</evidence>
<evidence type="ECO:0000256" key="3">
    <source>
        <dbReference type="ARBA" id="ARBA00022475"/>
    </source>
</evidence>
<feature type="transmembrane region" description="Helical" evidence="7">
    <location>
        <begin position="67"/>
        <end position="84"/>
    </location>
</feature>
<evidence type="ECO:0000259" key="8">
    <source>
        <dbReference type="Pfam" id="PF03458"/>
    </source>
</evidence>
<keyword evidence="5 7" id="KW-1133">Transmembrane helix</keyword>
<feature type="transmembrane region" description="Helical" evidence="7">
    <location>
        <begin position="125"/>
        <end position="144"/>
    </location>
</feature>
<organism evidence="9 10">
    <name type="scientific">Nocardioides mangrovicus</name>
    <dbReference type="NCBI Taxonomy" id="2478913"/>
    <lineage>
        <taxon>Bacteria</taxon>
        <taxon>Bacillati</taxon>
        <taxon>Actinomycetota</taxon>
        <taxon>Actinomycetes</taxon>
        <taxon>Propionibacteriales</taxon>
        <taxon>Nocardioidaceae</taxon>
        <taxon>Nocardioides</taxon>
    </lineage>
</organism>
<dbReference type="GO" id="GO:0005886">
    <property type="term" value="C:plasma membrane"/>
    <property type="evidence" value="ECO:0007669"/>
    <property type="project" value="UniProtKB-SubCell"/>
</dbReference>
<sequence>MAFHDPYAALELLGTIAFAVSGAEVAARAGMDWVGISVLAVVAAVGGGTVRDLLLGLEPVGWISRPLPVWMAVIAAGVVIADAHRLKRRALDARTLILLADAVGLAVFTVTGAGLAYAVGASRPVAVLLGVVTGVGGGVARDVLARQSPLVLAGQVYALAAVAGGSTLMLLDAAGVPNSLARGLAVGVGLGLRLLAISQSWSLPRPLHRAEPDCYAEREDEAGR</sequence>
<dbReference type="Proteomes" id="UP000281708">
    <property type="component" value="Unassembled WGS sequence"/>
</dbReference>
<proteinExistence type="inferred from homology"/>
<comment type="subcellular location">
    <subcellularLocation>
        <location evidence="1">Cell membrane</location>
        <topology evidence="1">Multi-pass membrane protein</topology>
    </subcellularLocation>
</comment>
<evidence type="ECO:0000256" key="1">
    <source>
        <dbReference type="ARBA" id="ARBA00004651"/>
    </source>
</evidence>
<comment type="caution">
    <text evidence="9">The sequence shown here is derived from an EMBL/GenBank/DDBJ whole genome shotgun (WGS) entry which is preliminary data.</text>
</comment>
<dbReference type="OrthoDB" id="9791874at2"/>
<evidence type="ECO:0000256" key="5">
    <source>
        <dbReference type="ARBA" id="ARBA00022989"/>
    </source>
</evidence>
<evidence type="ECO:0000313" key="10">
    <source>
        <dbReference type="Proteomes" id="UP000281708"/>
    </source>
</evidence>
<dbReference type="RefSeq" id="WP_121805507.1">
    <property type="nucleotide sequence ID" value="NZ_RDBE01000006.1"/>
</dbReference>
<keyword evidence="10" id="KW-1185">Reference proteome</keyword>
<dbReference type="EMBL" id="RDBE01000006">
    <property type="protein sequence ID" value="RLV49742.1"/>
    <property type="molecule type" value="Genomic_DNA"/>
</dbReference>
<evidence type="ECO:0000256" key="6">
    <source>
        <dbReference type="ARBA" id="ARBA00023136"/>
    </source>
</evidence>
<feature type="domain" description="Glycine transporter" evidence="8">
    <location>
        <begin position="9"/>
        <end position="80"/>
    </location>
</feature>
<feature type="transmembrane region" description="Helical" evidence="7">
    <location>
        <begin position="96"/>
        <end position="119"/>
    </location>
</feature>
<dbReference type="PANTHER" id="PTHR30506:SF3">
    <property type="entry name" value="UPF0126 INNER MEMBRANE PROTEIN YADS-RELATED"/>
    <property type="match status" value="1"/>
</dbReference>
<evidence type="ECO:0000256" key="7">
    <source>
        <dbReference type="SAM" id="Phobius"/>
    </source>
</evidence>
<protein>
    <submittedName>
        <fullName evidence="9">Trimeric intracellular cation channel family protein</fullName>
    </submittedName>
</protein>
<feature type="transmembrane region" description="Helical" evidence="7">
    <location>
        <begin position="156"/>
        <end position="174"/>
    </location>
</feature>
<feature type="transmembrane region" description="Helical" evidence="7">
    <location>
        <begin position="33"/>
        <end position="55"/>
    </location>
</feature>
<gene>
    <name evidence="9" type="ORF">D9V37_07465</name>
</gene>
<feature type="transmembrane region" description="Helical" evidence="7">
    <location>
        <begin position="180"/>
        <end position="197"/>
    </location>
</feature>
<name>A0A3L8P3X5_9ACTN</name>
<dbReference type="InterPro" id="IPR005115">
    <property type="entry name" value="Gly_transporter"/>
</dbReference>
<accession>A0A3L8P3X5</accession>
<keyword evidence="3" id="KW-1003">Cell membrane</keyword>
<dbReference type="Pfam" id="PF03458">
    <property type="entry name" value="Gly_transporter"/>
    <property type="match status" value="2"/>
</dbReference>
<reference evidence="9 10" key="1">
    <citation type="submission" date="2018-10" db="EMBL/GenBank/DDBJ databases">
        <title>Marmoricola sp. 4Q3S-7 whole genome shotgun sequence.</title>
        <authorList>
            <person name="Li F."/>
        </authorList>
    </citation>
    <scope>NUCLEOTIDE SEQUENCE [LARGE SCALE GENOMIC DNA]</scope>
    <source>
        <strain evidence="9 10">4Q3S-7</strain>
    </source>
</reference>
<keyword evidence="4 7" id="KW-0812">Transmembrane</keyword>
<dbReference type="PANTHER" id="PTHR30506">
    <property type="entry name" value="INNER MEMBRANE PROTEIN"/>
    <property type="match status" value="1"/>
</dbReference>
<evidence type="ECO:0000256" key="4">
    <source>
        <dbReference type="ARBA" id="ARBA00022692"/>
    </source>
</evidence>
<feature type="transmembrane region" description="Helical" evidence="7">
    <location>
        <begin position="6"/>
        <end position="26"/>
    </location>
</feature>
<evidence type="ECO:0000256" key="2">
    <source>
        <dbReference type="ARBA" id="ARBA00008193"/>
    </source>
</evidence>
<feature type="domain" description="Glycine transporter" evidence="8">
    <location>
        <begin position="99"/>
        <end position="171"/>
    </location>
</feature>
<keyword evidence="6 7" id="KW-0472">Membrane</keyword>
<dbReference type="AlphaFoldDB" id="A0A3L8P3X5"/>
<comment type="similarity">
    <text evidence="2">Belongs to the UPF0126 family.</text>
</comment>